<keyword evidence="3" id="KW-1185">Reference proteome</keyword>
<dbReference type="InterPro" id="IPR001967">
    <property type="entry name" value="Peptidase_S11_N"/>
</dbReference>
<proteinExistence type="predicted"/>
<dbReference type="InterPro" id="IPR012338">
    <property type="entry name" value="Beta-lactam/transpept-like"/>
</dbReference>
<dbReference type="OrthoDB" id="5241551at2"/>
<keyword evidence="2" id="KW-0645">Protease</keyword>
<protein>
    <submittedName>
        <fullName evidence="2">D-alanyl-D-alanine carboxypeptidase</fullName>
    </submittedName>
</protein>
<dbReference type="GO" id="GO:0009002">
    <property type="term" value="F:serine-type D-Ala-D-Ala carboxypeptidase activity"/>
    <property type="evidence" value="ECO:0007669"/>
    <property type="project" value="InterPro"/>
</dbReference>
<keyword evidence="2" id="KW-0378">Hydrolase</keyword>
<dbReference type="RefSeq" id="WP_120763397.1">
    <property type="nucleotide sequence ID" value="NZ_CP032630.1"/>
</dbReference>
<evidence type="ECO:0000313" key="2">
    <source>
        <dbReference type="EMBL" id="AYF99028.1"/>
    </source>
</evidence>
<dbReference type="Gene3D" id="3.40.710.10">
    <property type="entry name" value="DD-peptidase/beta-lactamase superfamily"/>
    <property type="match status" value="1"/>
</dbReference>
<organism evidence="2 3">
    <name type="scientific">Protaetiibacter intestinalis</name>
    <dbReference type="NCBI Taxonomy" id="2419774"/>
    <lineage>
        <taxon>Bacteria</taxon>
        <taxon>Bacillati</taxon>
        <taxon>Actinomycetota</taxon>
        <taxon>Actinomycetes</taxon>
        <taxon>Micrococcales</taxon>
        <taxon>Microbacteriaceae</taxon>
        <taxon>Protaetiibacter</taxon>
    </lineage>
</organism>
<name>A0A387BBF9_9MICO</name>
<accession>A0A387BBF9</accession>
<dbReference type="EMBL" id="CP032630">
    <property type="protein sequence ID" value="AYF99028.1"/>
    <property type="molecule type" value="Genomic_DNA"/>
</dbReference>
<evidence type="ECO:0000259" key="1">
    <source>
        <dbReference type="Pfam" id="PF00768"/>
    </source>
</evidence>
<gene>
    <name evidence="2" type="ORF">D7I47_12700</name>
</gene>
<dbReference type="SUPFAM" id="SSF56601">
    <property type="entry name" value="beta-lactamase/transpeptidase-like"/>
    <property type="match status" value="1"/>
</dbReference>
<dbReference type="Proteomes" id="UP000278886">
    <property type="component" value="Chromosome"/>
</dbReference>
<dbReference type="GO" id="GO:0006508">
    <property type="term" value="P:proteolysis"/>
    <property type="evidence" value="ECO:0007669"/>
    <property type="project" value="InterPro"/>
</dbReference>
<dbReference type="Pfam" id="PF00768">
    <property type="entry name" value="Peptidase_S11"/>
    <property type="match status" value="1"/>
</dbReference>
<dbReference type="AlphaFoldDB" id="A0A387BBF9"/>
<dbReference type="KEGG" id="lyd:D7I47_12700"/>
<keyword evidence="2" id="KW-0121">Carboxypeptidase</keyword>
<sequence length="411" mass="42074">MPLTRRQVYRRRRIAVFGGTLVLLAGLSYLPLTLLAPVAELEPAVTTPEVAPGTAVQLAMPAGAASAISAVGREGTLAQAGSADALPMASITKIITALTVLDAHPLGADEVGPSVTMTAADVALYRRLDSGGASVAPVKSGVVYTERELLEIMLIDSAGNYAITIGNWAFGSQDALVAAMRSWLDAHGFPGINVVEPTGQDARNTATAADLVRLGEAALANPALAQIVAITKIDIHDVGKLENSNKLLGEGGVDGIKTGTLNAFGANLLFSADLTVGDAQIPLVGVVLGAATHAELNAGVRSLLAQVTAGYRVVPLIAAGDAVAEYATPWDTTADAVAASAASLVVWSDTPITATVTAQSIHLADRGTEVGSVTFTAGTQTVTVPLDLAEDVEDPGPGWRLGHPEIIFGMR</sequence>
<feature type="domain" description="Peptidase S11 D-alanyl-D-alanine carboxypeptidase A N-terminal" evidence="1">
    <location>
        <begin position="78"/>
        <end position="291"/>
    </location>
</feature>
<evidence type="ECO:0000313" key="3">
    <source>
        <dbReference type="Proteomes" id="UP000278886"/>
    </source>
</evidence>
<reference evidence="3" key="1">
    <citation type="submission" date="2018-09" db="EMBL/GenBank/DDBJ databases">
        <title>Genome sequencing of strain 2DFWR-13.</title>
        <authorList>
            <person name="Heo J."/>
            <person name="Kim S.-J."/>
            <person name="Kwon S.-W."/>
        </authorList>
    </citation>
    <scope>NUCLEOTIDE SEQUENCE [LARGE SCALE GENOMIC DNA]</scope>
    <source>
        <strain evidence="3">2DFWR-13</strain>
    </source>
</reference>